<gene>
    <name evidence="3" type="ORF">MB27_20030</name>
</gene>
<dbReference type="STRING" id="1869.MB27_20030"/>
<keyword evidence="2" id="KW-1133">Transmembrane helix</keyword>
<feature type="transmembrane region" description="Helical" evidence="2">
    <location>
        <begin position="62"/>
        <end position="82"/>
    </location>
</feature>
<name>A0A0A6ULJ4_ACTUT</name>
<dbReference type="EMBL" id="JRTT01000022">
    <property type="protein sequence ID" value="KHD75938.1"/>
    <property type="molecule type" value="Genomic_DNA"/>
</dbReference>
<keyword evidence="2" id="KW-0812">Transmembrane</keyword>
<feature type="region of interest" description="Disordered" evidence="1">
    <location>
        <begin position="118"/>
        <end position="159"/>
    </location>
</feature>
<dbReference type="RefSeq" id="WP_043526487.1">
    <property type="nucleotide sequence ID" value="NZ_BAABKU010000034.1"/>
</dbReference>
<evidence type="ECO:0000256" key="1">
    <source>
        <dbReference type="SAM" id="MobiDB-lite"/>
    </source>
</evidence>
<organism evidence="3 4">
    <name type="scientific">Actinoplanes utahensis</name>
    <dbReference type="NCBI Taxonomy" id="1869"/>
    <lineage>
        <taxon>Bacteria</taxon>
        <taxon>Bacillati</taxon>
        <taxon>Actinomycetota</taxon>
        <taxon>Actinomycetes</taxon>
        <taxon>Micromonosporales</taxon>
        <taxon>Micromonosporaceae</taxon>
        <taxon>Actinoplanes</taxon>
    </lineage>
</organism>
<protein>
    <submittedName>
        <fullName evidence="3">Uncharacterized protein</fullName>
    </submittedName>
</protein>
<reference evidence="3 4" key="1">
    <citation type="submission" date="2014-10" db="EMBL/GenBank/DDBJ databases">
        <title>Draft genome sequence of Actinoplanes utahensis NRRL 12052.</title>
        <authorList>
            <person name="Velasco-Bucheli B."/>
            <person name="del Cerro C."/>
            <person name="Hormigo D."/>
            <person name="Garcia J.L."/>
            <person name="Acebal C."/>
            <person name="Arroyo M."/>
            <person name="de la Mata I."/>
        </authorList>
    </citation>
    <scope>NUCLEOTIDE SEQUENCE [LARGE SCALE GENOMIC DNA]</scope>
    <source>
        <strain evidence="3 4">NRRL 12052</strain>
    </source>
</reference>
<sequence>MAGSALYAELAAVRTTAADALAGIGAAGDTGQVWVRSACARLAAFDSTLTEAAGVLPAPVRVITVSLVTFLVVFGSAALAGATGLGSAGVLAVTGAALPAALGLSLWAARPVRSTVGRRRLARAARSRPPTSVPIPDGPASMSPAPSGAEADSASPAERLTTVADELSRARVRLVSAAMRQAGSANWTVPRLRRSLRTDPVVGRLAAADQLLCQAIDCVERHLDDLRKDPA</sequence>
<keyword evidence="2" id="KW-0472">Membrane</keyword>
<evidence type="ECO:0000313" key="4">
    <source>
        <dbReference type="Proteomes" id="UP000054537"/>
    </source>
</evidence>
<dbReference type="Proteomes" id="UP000054537">
    <property type="component" value="Unassembled WGS sequence"/>
</dbReference>
<proteinExistence type="predicted"/>
<comment type="caution">
    <text evidence="3">The sequence shown here is derived from an EMBL/GenBank/DDBJ whole genome shotgun (WGS) entry which is preliminary data.</text>
</comment>
<dbReference type="AlphaFoldDB" id="A0A0A6ULJ4"/>
<dbReference type="OrthoDB" id="3296022at2"/>
<accession>A0A0A6ULJ4</accession>
<evidence type="ECO:0000256" key="2">
    <source>
        <dbReference type="SAM" id="Phobius"/>
    </source>
</evidence>
<keyword evidence="4" id="KW-1185">Reference proteome</keyword>
<feature type="transmembrane region" description="Helical" evidence="2">
    <location>
        <begin position="88"/>
        <end position="109"/>
    </location>
</feature>
<evidence type="ECO:0000313" key="3">
    <source>
        <dbReference type="EMBL" id="KHD75938.1"/>
    </source>
</evidence>